<gene>
    <name evidence="1" type="ORF">EUGRSUZ_D00624</name>
</gene>
<evidence type="ECO:0000313" key="1">
    <source>
        <dbReference type="EMBL" id="KCW76244.1"/>
    </source>
</evidence>
<protein>
    <submittedName>
        <fullName evidence="1">Uncharacterized protein</fullName>
    </submittedName>
</protein>
<dbReference type="Gramene" id="KCW76244">
    <property type="protein sequence ID" value="KCW76244"/>
    <property type="gene ID" value="EUGRSUZ_D00624"/>
</dbReference>
<dbReference type="AlphaFoldDB" id="A0A059CDA9"/>
<organism evidence="1">
    <name type="scientific">Eucalyptus grandis</name>
    <name type="common">Flooded gum</name>
    <dbReference type="NCBI Taxonomy" id="71139"/>
    <lineage>
        <taxon>Eukaryota</taxon>
        <taxon>Viridiplantae</taxon>
        <taxon>Streptophyta</taxon>
        <taxon>Embryophyta</taxon>
        <taxon>Tracheophyta</taxon>
        <taxon>Spermatophyta</taxon>
        <taxon>Magnoliopsida</taxon>
        <taxon>eudicotyledons</taxon>
        <taxon>Gunneridae</taxon>
        <taxon>Pentapetalae</taxon>
        <taxon>rosids</taxon>
        <taxon>malvids</taxon>
        <taxon>Myrtales</taxon>
        <taxon>Myrtaceae</taxon>
        <taxon>Myrtoideae</taxon>
        <taxon>Eucalypteae</taxon>
        <taxon>Eucalyptus</taxon>
    </lineage>
</organism>
<accession>A0A059CDA9</accession>
<reference evidence="1" key="1">
    <citation type="submission" date="2013-07" db="EMBL/GenBank/DDBJ databases">
        <title>The genome of Eucalyptus grandis.</title>
        <authorList>
            <person name="Schmutz J."/>
            <person name="Hayes R."/>
            <person name="Myburg A."/>
            <person name="Tuskan G."/>
            <person name="Grattapaglia D."/>
            <person name="Rokhsar D.S."/>
        </authorList>
    </citation>
    <scope>NUCLEOTIDE SEQUENCE</scope>
    <source>
        <tissue evidence="1">Leaf extractions</tissue>
    </source>
</reference>
<dbReference type="InParanoid" id="A0A059CDA9"/>
<sequence length="185" mass="21106">MKSQTAGRNPCSREFSTIIGRAVKRPSWTANCWLRIAPRASLLTLSLIALPSMPLRAIYRRPHKNITHFECLLKVIVLVHVDGLERIPPSEDYCVVLILWLSFPKLHRARQLDPVDLDLPLQLLVVLHQNGVKFYFFPPRVNLINVCNSKGLVLLHKIQNIFGTLVFICFLNAIDLTGDHICELH</sequence>
<proteinExistence type="predicted"/>
<dbReference type="EMBL" id="KK198756">
    <property type="protein sequence ID" value="KCW76244.1"/>
    <property type="molecule type" value="Genomic_DNA"/>
</dbReference>
<name>A0A059CDA9_EUCGR</name>